<keyword evidence="3" id="KW-0238">DNA-binding</keyword>
<dbReference type="PANTHER" id="PTHR11477:SF20">
    <property type="entry name" value="SPOC DOMAIN _ TRANSCRIPTION ELONGATION FACTOR S-II PROTEIN"/>
    <property type="match status" value="1"/>
</dbReference>
<keyword evidence="5" id="KW-0539">Nucleus</keyword>
<dbReference type="PANTHER" id="PTHR11477">
    <property type="entry name" value="TRANSCRIPTION FACTOR S-II ZINC FINGER DOMAIN-CONTAINING PROTEIN"/>
    <property type="match status" value="1"/>
</dbReference>
<dbReference type="PROSITE" id="PS51321">
    <property type="entry name" value="TFIIS_CENTRAL"/>
    <property type="match status" value="1"/>
</dbReference>
<dbReference type="ExpressionAtlas" id="A0A3L6GBG2">
    <property type="expression patterns" value="baseline and differential"/>
</dbReference>
<reference evidence="8" key="1">
    <citation type="journal article" date="2018" name="Nat. Genet.">
        <title>Extensive intraspecific gene order and gene structural variations between Mo17 and other maize genomes.</title>
        <authorList>
            <person name="Sun S."/>
            <person name="Zhou Y."/>
            <person name="Chen J."/>
            <person name="Shi J."/>
            <person name="Zhao H."/>
            <person name="Zhao H."/>
            <person name="Song W."/>
            <person name="Zhang M."/>
            <person name="Cui Y."/>
            <person name="Dong X."/>
            <person name="Liu H."/>
            <person name="Ma X."/>
            <person name="Jiao Y."/>
            <person name="Wang B."/>
            <person name="Wei X."/>
            <person name="Stein J.C."/>
            <person name="Glaubitz J.C."/>
            <person name="Lu F."/>
            <person name="Yu G."/>
            <person name="Liang C."/>
            <person name="Fengler K."/>
            <person name="Li B."/>
            <person name="Rafalski A."/>
            <person name="Schnable P.S."/>
            <person name="Ware D.H."/>
            <person name="Buckler E.S."/>
            <person name="Lai J."/>
        </authorList>
    </citation>
    <scope>NUCLEOTIDE SEQUENCE [LARGE SCALE GENOMIC DNA]</scope>
    <source>
        <tissue evidence="8">Seedling</tissue>
    </source>
</reference>
<feature type="compositionally biased region" description="Basic and acidic residues" evidence="6">
    <location>
        <begin position="40"/>
        <end position="55"/>
    </location>
</feature>
<evidence type="ECO:0000256" key="3">
    <source>
        <dbReference type="ARBA" id="ARBA00023125"/>
    </source>
</evidence>
<feature type="domain" description="TFIIS central" evidence="7">
    <location>
        <begin position="171"/>
        <end position="291"/>
    </location>
</feature>
<evidence type="ECO:0000256" key="2">
    <source>
        <dbReference type="ARBA" id="ARBA00023015"/>
    </source>
</evidence>
<dbReference type="GO" id="GO:0005634">
    <property type="term" value="C:nucleus"/>
    <property type="evidence" value="ECO:0007669"/>
    <property type="project" value="UniProtKB-SubCell"/>
</dbReference>
<evidence type="ECO:0000256" key="6">
    <source>
        <dbReference type="SAM" id="MobiDB-lite"/>
    </source>
</evidence>
<comment type="caution">
    <text evidence="8">The sequence shown here is derived from an EMBL/GenBank/DDBJ whole genome shotgun (WGS) entry which is preliminary data.</text>
</comment>
<keyword evidence="4" id="KW-0804">Transcription</keyword>
<dbReference type="Proteomes" id="UP000251960">
    <property type="component" value="Chromosome 10"/>
</dbReference>
<dbReference type="GO" id="GO:0006351">
    <property type="term" value="P:DNA-templated transcription"/>
    <property type="evidence" value="ECO:0007669"/>
    <property type="project" value="InterPro"/>
</dbReference>
<dbReference type="SUPFAM" id="SSF46942">
    <property type="entry name" value="Elongation factor TFIIS domain 2"/>
    <property type="match status" value="1"/>
</dbReference>
<dbReference type="Pfam" id="PF07500">
    <property type="entry name" value="TFIIS_M"/>
    <property type="match status" value="1"/>
</dbReference>
<proteinExistence type="predicted"/>
<evidence type="ECO:0000256" key="4">
    <source>
        <dbReference type="ARBA" id="ARBA00023163"/>
    </source>
</evidence>
<feature type="compositionally biased region" description="Polar residues" evidence="6">
    <location>
        <begin position="28"/>
        <end position="38"/>
    </location>
</feature>
<organism evidence="8">
    <name type="scientific">Zea mays</name>
    <name type="common">Maize</name>
    <dbReference type="NCBI Taxonomy" id="4577"/>
    <lineage>
        <taxon>Eukaryota</taxon>
        <taxon>Viridiplantae</taxon>
        <taxon>Streptophyta</taxon>
        <taxon>Embryophyta</taxon>
        <taxon>Tracheophyta</taxon>
        <taxon>Spermatophyta</taxon>
        <taxon>Magnoliopsida</taxon>
        <taxon>Liliopsida</taxon>
        <taxon>Poales</taxon>
        <taxon>Poaceae</taxon>
        <taxon>PACMAD clade</taxon>
        <taxon>Panicoideae</taxon>
        <taxon>Andropogonodae</taxon>
        <taxon>Andropogoneae</taxon>
        <taxon>Tripsacinae</taxon>
        <taxon>Zea</taxon>
    </lineage>
</organism>
<protein>
    <submittedName>
        <fullName evidence="8">PHD finger protein 3</fullName>
    </submittedName>
</protein>
<sequence length="401" mass="45256">MAGLQSSPSMAGRKSQQKVASPKVQMLKSLSFQSSNKRSAQKEPPSKVQHHQLESVRSKFRESLIVALSLDSDQQNRSQSPDNVQSDGSTDKFKPEAGDVVQDLVANTSKDVCTTAQPIQQPSNQVSSEDDLLGQCMVAEELLQDHGLSWVSDHVVGISKPNAEPNDLKSLRTSDVESESKRIKSANELAMDEEKFNQRAKSLAFRIEEELFKLFRGVNKKYKEKGRSLLFNLKDKSNPELRERVSSGDIAPERLCSLTAEELASKELSEWRLAKTEEFAQMVVLPNMEVDPRNLVRKTHKGEFQVEVEEPDGTEMYIYNESNNLEDTSRVFGGGDKESNNNYHMVLRKDLTNSDVGNIGRIVLPKKDAEPNLLILEDKDGLILEMDDFELSLVWNFKYRY</sequence>
<keyword evidence="2" id="KW-0805">Transcription regulation</keyword>
<dbReference type="GO" id="GO:0003677">
    <property type="term" value="F:DNA binding"/>
    <property type="evidence" value="ECO:0007669"/>
    <property type="project" value="UniProtKB-KW"/>
</dbReference>
<dbReference type="SMART" id="SM00510">
    <property type="entry name" value="TFS2M"/>
    <property type="match status" value="1"/>
</dbReference>
<evidence type="ECO:0000313" key="8">
    <source>
        <dbReference type="EMBL" id="PWZ45897.1"/>
    </source>
</evidence>
<dbReference type="Gene3D" id="1.10.472.30">
    <property type="entry name" value="Transcription elongation factor S-II, central domain"/>
    <property type="match status" value="1"/>
</dbReference>
<dbReference type="AlphaFoldDB" id="A0A3L6GBG2"/>
<evidence type="ECO:0000256" key="5">
    <source>
        <dbReference type="ARBA" id="ARBA00023242"/>
    </source>
</evidence>
<gene>
    <name evidence="8" type="primary">PHF3_0</name>
    <name evidence="8" type="ORF">Zm00014a_021738</name>
</gene>
<evidence type="ECO:0000259" key="7">
    <source>
        <dbReference type="PROSITE" id="PS51321"/>
    </source>
</evidence>
<feature type="compositionally biased region" description="Polar residues" evidence="6">
    <location>
        <begin position="71"/>
        <end position="88"/>
    </location>
</feature>
<evidence type="ECO:0000256" key="1">
    <source>
        <dbReference type="ARBA" id="ARBA00004123"/>
    </source>
</evidence>
<dbReference type="InterPro" id="IPR003618">
    <property type="entry name" value="TFIIS_cen_dom"/>
</dbReference>
<dbReference type="InterPro" id="IPR015300">
    <property type="entry name" value="DNA-bd_pseudobarrel_sf"/>
</dbReference>
<accession>A0A3L6GBG2</accession>
<name>A0A3L6GBG2_MAIZE</name>
<dbReference type="Gene3D" id="2.40.330.10">
    <property type="entry name" value="DNA-binding pseudobarrel domain"/>
    <property type="match status" value="1"/>
</dbReference>
<feature type="region of interest" description="Disordered" evidence="6">
    <location>
        <begin position="1"/>
        <end position="55"/>
    </location>
</feature>
<dbReference type="InterPro" id="IPR036575">
    <property type="entry name" value="TFIIS_cen_dom_sf"/>
</dbReference>
<dbReference type="EMBL" id="NCVQ01000002">
    <property type="protein sequence ID" value="PWZ45897.1"/>
    <property type="molecule type" value="Genomic_DNA"/>
</dbReference>
<comment type="subcellular location">
    <subcellularLocation>
        <location evidence="1">Nucleus</location>
    </subcellularLocation>
</comment>
<feature type="region of interest" description="Disordered" evidence="6">
    <location>
        <begin position="67"/>
        <end position="95"/>
    </location>
</feature>